<name>A0A1P8U4K5_9MICO</name>
<accession>A0A1P8U4K5</accession>
<evidence type="ECO:0000313" key="2">
    <source>
        <dbReference type="EMBL" id="APZ33045.1"/>
    </source>
</evidence>
<evidence type="ECO:0000256" key="1">
    <source>
        <dbReference type="SAM" id="SignalP"/>
    </source>
</evidence>
<keyword evidence="3" id="KW-1185">Reference proteome</keyword>
<keyword evidence="1" id="KW-0732">Signal</keyword>
<feature type="chain" id="PRO_5038522475" evidence="1">
    <location>
        <begin position="36"/>
        <end position="130"/>
    </location>
</feature>
<dbReference type="KEGG" id="maur:BOH66_01085"/>
<dbReference type="EMBL" id="CP018762">
    <property type="protein sequence ID" value="APZ33045.1"/>
    <property type="molecule type" value="Genomic_DNA"/>
</dbReference>
<dbReference type="Proteomes" id="UP000187185">
    <property type="component" value="Chromosome"/>
</dbReference>
<dbReference type="AlphaFoldDB" id="A0A1P8U4K5"/>
<protein>
    <submittedName>
        <fullName evidence="2">Uncharacterized protein</fullName>
    </submittedName>
</protein>
<evidence type="ECO:0000313" key="3">
    <source>
        <dbReference type="Proteomes" id="UP000187185"/>
    </source>
</evidence>
<gene>
    <name evidence="2" type="ORF">BOH66_01085</name>
</gene>
<proteinExistence type="predicted"/>
<organism evidence="2 3">
    <name type="scientific">Microbacterium aurum</name>
    <dbReference type="NCBI Taxonomy" id="36805"/>
    <lineage>
        <taxon>Bacteria</taxon>
        <taxon>Bacillati</taxon>
        <taxon>Actinomycetota</taxon>
        <taxon>Actinomycetes</taxon>
        <taxon>Micrococcales</taxon>
        <taxon>Microbacteriaceae</taxon>
        <taxon>Microbacterium</taxon>
    </lineage>
</organism>
<sequence length="130" mass="14501">MEEPVSARTVRSITTAVALAGLLTLSPVAAASAHAAQPAGVKTVSTIARTVFIPEWYQYCYNTRPVGITVGKSGYMNAYSSSGGVTCKWWVMPWRAGIPYTTSKYYTWDTVCRYYGSRYVEMKRGYPWCR</sequence>
<reference evidence="2 3" key="1">
    <citation type="submission" date="2016-12" db="EMBL/GenBank/DDBJ databases">
        <title>Complete genome sequence of Microbacterium aurum KACC 15219.</title>
        <authorList>
            <person name="Jung Y."/>
            <person name="Shin J.-H."/>
            <person name="Lee Y.-J."/>
            <person name="Yi H."/>
            <person name="Bahn Y.-S."/>
            <person name="Kim J.F."/>
            <person name="Lee D.-W."/>
        </authorList>
    </citation>
    <scope>NUCLEOTIDE SEQUENCE [LARGE SCALE GENOMIC DNA]</scope>
    <source>
        <strain evidence="2 3">KACC 15219</strain>
    </source>
</reference>
<feature type="signal peptide" evidence="1">
    <location>
        <begin position="1"/>
        <end position="35"/>
    </location>
</feature>